<dbReference type="HOGENOM" id="CLU_1289634_0_0_1"/>
<reference evidence="1" key="1">
    <citation type="submission" date="2011-04" db="EMBL/GenBank/DDBJ databases">
        <title>Evolution of plant cell wall degrading machinery underlies the functional diversity of forest fungi.</title>
        <authorList>
            <consortium name="US DOE Joint Genome Institute (JGI-PGF)"/>
            <person name="Eastwood D.C."/>
            <person name="Floudas D."/>
            <person name="Binder M."/>
            <person name="Majcherczyk A."/>
            <person name="Schneider P."/>
            <person name="Aerts A."/>
            <person name="Asiegbu F.O."/>
            <person name="Baker S.E."/>
            <person name="Barry K."/>
            <person name="Bendiksby M."/>
            <person name="Blumentritt M."/>
            <person name="Coutinho P.M."/>
            <person name="Cullen D."/>
            <person name="Cullen D."/>
            <person name="Gathman A."/>
            <person name="Goodell B."/>
            <person name="Henrissat B."/>
            <person name="Ihrmark K."/>
            <person name="Kauserud H."/>
            <person name="Kohler A."/>
            <person name="LaButti K."/>
            <person name="Lapidus A."/>
            <person name="Lavin J.L."/>
            <person name="Lee Y.-H."/>
            <person name="Lindquist E."/>
            <person name="Lilly W."/>
            <person name="Lucas S."/>
            <person name="Morin E."/>
            <person name="Murat C."/>
            <person name="Oguiza J.A."/>
            <person name="Park J."/>
            <person name="Pisabarro A.G."/>
            <person name="Riley R."/>
            <person name="Rosling A."/>
            <person name="Salamov A."/>
            <person name="Schmidt O."/>
            <person name="Schmutz J."/>
            <person name="Skrede I."/>
            <person name="Stenlid J."/>
            <person name="Wiebenga A."/>
            <person name="Xie X."/>
            <person name="Kues U."/>
            <person name="Hibbett D.S."/>
            <person name="Hoffmeister D."/>
            <person name="Hogberg N."/>
            <person name="Martin F."/>
            <person name="Grigoriev I.V."/>
            <person name="Watkinson S.C."/>
        </authorList>
    </citation>
    <scope>NUCLEOTIDE SEQUENCE</scope>
    <source>
        <strain evidence="1">S7.9</strain>
    </source>
</reference>
<dbReference type="EMBL" id="GL945428">
    <property type="protein sequence ID" value="EGO30566.1"/>
    <property type="molecule type" value="Genomic_DNA"/>
</dbReference>
<dbReference type="KEGG" id="sla:SERLADRAFT_404680"/>
<dbReference type="AlphaFoldDB" id="F8NED2"/>
<sequence>MQVTLKFLTLCRTNLIRLRKVKSPTVTASADPTAETLESCKREKYLHLRKLTVYICGEFGGGIIMIMGYGKSNCEVGGGNIIIGYCKACLEGRVACAKVLTAYLEGRVVHLEGSVWVDINGKVLACSEDTIGVPVLVLMGVESRWFNDWLSSSEWLWVYFYTNQISVIHLKTMAQISEMFVAACIMDGISIDTIGVDAIVLYICYAYYVLEFIY</sequence>
<dbReference type="Proteomes" id="UP000008064">
    <property type="component" value="Unassembled WGS sequence"/>
</dbReference>
<proteinExistence type="predicted"/>
<name>F8NED2_SERL9</name>
<protein>
    <submittedName>
        <fullName evidence="1">Uncharacterized protein</fullName>
    </submittedName>
</protein>
<dbReference type="GeneID" id="18812433"/>
<accession>F8NED2</accession>
<evidence type="ECO:0000313" key="1">
    <source>
        <dbReference type="EMBL" id="EGO30566.1"/>
    </source>
</evidence>
<organism>
    <name type="scientific">Serpula lacrymans var. lacrymans (strain S7.9)</name>
    <name type="common">Dry rot fungus</name>
    <dbReference type="NCBI Taxonomy" id="578457"/>
    <lineage>
        <taxon>Eukaryota</taxon>
        <taxon>Fungi</taxon>
        <taxon>Dikarya</taxon>
        <taxon>Basidiomycota</taxon>
        <taxon>Agaricomycotina</taxon>
        <taxon>Agaricomycetes</taxon>
        <taxon>Agaricomycetidae</taxon>
        <taxon>Boletales</taxon>
        <taxon>Coniophorineae</taxon>
        <taxon>Serpulaceae</taxon>
        <taxon>Serpula</taxon>
    </lineage>
</organism>
<gene>
    <name evidence="1" type="ORF">SERLADRAFT_404680</name>
</gene>
<dbReference type="RefSeq" id="XP_007312450.1">
    <property type="nucleotide sequence ID" value="XM_007312388.1"/>
</dbReference>